<evidence type="ECO:0008006" key="4">
    <source>
        <dbReference type="Google" id="ProtNLM"/>
    </source>
</evidence>
<keyword evidence="3" id="KW-1185">Reference proteome</keyword>
<keyword evidence="1" id="KW-0732">Signal</keyword>
<accession>A0A6G1I640</accession>
<gene>
    <name evidence="2" type="ORF">EJ06DRAFT_293069</name>
</gene>
<name>A0A6G1I640_9PEZI</name>
<dbReference type="AlphaFoldDB" id="A0A6G1I640"/>
<dbReference type="Proteomes" id="UP000799640">
    <property type="component" value="Unassembled WGS sequence"/>
</dbReference>
<evidence type="ECO:0000256" key="1">
    <source>
        <dbReference type="SAM" id="SignalP"/>
    </source>
</evidence>
<reference evidence="2" key="1">
    <citation type="journal article" date="2020" name="Stud. Mycol.">
        <title>101 Dothideomycetes genomes: a test case for predicting lifestyles and emergence of pathogens.</title>
        <authorList>
            <person name="Haridas S."/>
            <person name="Albert R."/>
            <person name="Binder M."/>
            <person name="Bloem J."/>
            <person name="Labutti K."/>
            <person name="Salamov A."/>
            <person name="Andreopoulos B."/>
            <person name="Baker S."/>
            <person name="Barry K."/>
            <person name="Bills G."/>
            <person name="Bluhm B."/>
            <person name="Cannon C."/>
            <person name="Castanera R."/>
            <person name="Culley D."/>
            <person name="Daum C."/>
            <person name="Ezra D."/>
            <person name="Gonzalez J."/>
            <person name="Henrissat B."/>
            <person name="Kuo A."/>
            <person name="Liang C."/>
            <person name="Lipzen A."/>
            <person name="Lutzoni F."/>
            <person name="Magnuson J."/>
            <person name="Mondo S."/>
            <person name="Nolan M."/>
            <person name="Ohm R."/>
            <person name="Pangilinan J."/>
            <person name="Park H.-J."/>
            <person name="Ramirez L."/>
            <person name="Alfaro M."/>
            <person name="Sun H."/>
            <person name="Tritt A."/>
            <person name="Yoshinaga Y."/>
            <person name="Zwiers L.-H."/>
            <person name="Turgeon B."/>
            <person name="Goodwin S."/>
            <person name="Spatafora J."/>
            <person name="Crous P."/>
            <person name="Grigoriev I."/>
        </authorList>
    </citation>
    <scope>NUCLEOTIDE SEQUENCE</scope>
    <source>
        <strain evidence="2">CBS 262.69</strain>
    </source>
</reference>
<feature type="chain" id="PRO_5026171248" description="Secreted protein" evidence="1">
    <location>
        <begin position="29"/>
        <end position="85"/>
    </location>
</feature>
<sequence length="85" mass="9469">MSPNCRALHLVISLLRVTLFPRLPCTVARTTPNIVNQSCPKPEQTRVKLPRQVGCRQIPFLHACPICNKRHCLLASPPSEGMLPC</sequence>
<proteinExistence type="predicted"/>
<organism evidence="2 3">
    <name type="scientific">Trichodelitschia bisporula</name>
    <dbReference type="NCBI Taxonomy" id="703511"/>
    <lineage>
        <taxon>Eukaryota</taxon>
        <taxon>Fungi</taxon>
        <taxon>Dikarya</taxon>
        <taxon>Ascomycota</taxon>
        <taxon>Pezizomycotina</taxon>
        <taxon>Dothideomycetes</taxon>
        <taxon>Dothideomycetes incertae sedis</taxon>
        <taxon>Phaeotrichales</taxon>
        <taxon>Phaeotrichaceae</taxon>
        <taxon>Trichodelitschia</taxon>
    </lineage>
</organism>
<protein>
    <recommendedName>
        <fullName evidence="4">Secreted protein</fullName>
    </recommendedName>
</protein>
<evidence type="ECO:0000313" key="2">
    <source>
        <dbReference type="EMBL" id="KAF2403768.1"/>
    </source>
</evidence>
<feature type="signal peptide" evidence="1">
    <location>
        <begin position="1"/>
        <end position="28"/>
    </location>
</feature>
<evidence type="ECO:0000313" key="3">
    <source>
        <dbReference type="Proteomes" id="UP000799640"/>
    </source>
</evidence>
<dbReference type="EMBL" id="ML996689">
    <property type="protein sequence ID" value="KAF2403768.1"/>
    <property type="molecule type" value="Genomic_DNA"/>
</dbReference>